<proteinExistence type="inferred from homology"/>
<dbReference type="GeneID" id="118403079"/>
<dbReference type="AlphaFoldDB" id="A0A9J7KGA7"/>
<evidence type="ECO:0000256" key="4">
    <source>
        <dbReference type="ARBA" id="ARBA00022980"/>
    </source>
</evidence>
<dbReference type="GO" id="GO:0015934">
    <property type="term" value="C:large ribosomal subunit"/>
    <property type="evidence" value="ECO:0007669"/>
    <property type="project" value="InterPro"/>
</dbReference>
<evidence type="ECO:0000256" key="6">
    <source>
        <dbReference type="ARBA" id="ARBA00023274"/>
    </source>
</evidence>
<organism evidence="10 11">
    <name type="scientific">Branchiostoma floridae</name>
    <name type="common">Florida lancelet</name>
    <name type="synonym">Amphioxus</name>
    <dbReference type="NCBI Taxonomy" id="7739"/>
    <lineage>
        <taxon>Eukaryota</taxon>
        <taxon>Metazoa</taxon>
        <taxon>Chordata</taxon>
        <taxon>Cephalochordata</taxon>
        <taxon>Leptocardii</taxon>
        <taxon>Amphioxiformes</taxon>
        <taxon>Branchiostomatidae</taxon>
        <taxon>Branchiostoma</taxon>
    </lineage>
</organism>
<keyword evidence="3" id="KW-0809">Transit peptide</keyword>
<evidence type="ECO:0000256" key="2">
    <source>
        <dbReference type="ARBA" id="ARBA00008560"/>
    </source>
</evidence>
<dbReference type="InterPro" id="IPR011332">
    <property type="entry name" value="Ribosomal_zn-bd"/>
</dbReference>
<keyword evidence="10" id="KW-1185">Reference proteome</keyword>
<dbReference type="InterPro" id="IPR002677">
    <property type="entry name" value="Ribosomal_bL32"/>
</dbReference>
<dbReference type="PANTHER" id="PTHR21026:SF2">
    <property type="entry name" value="LARGE RIBOSOMAL SUBUNIT PROTEIN BL32M"/>
    <property type="match status" value="1"/>
</dbReference>
<evidence type="ECO:0000256" key="7">
    <source>
        <dbReference type="ARBA" id="ARBA00039935"/>
    </source>
</evidence>
<dbReference type="NCBIfam" id="TIGR01031">
    <property type="entry name" value="rpmF_bact"/>
    <property type="match status" value="1"/>
</dbReference>
<dbReference type="InterPro" id="IPR051991">
    <property type="entry name" value="Mitoribosomal_protein_bL32"/>
</dbReference>
<dbReference type="OrthoDB" id="2014905at2759"/>
<dbReference type="SUPFAM" id="SSF57829">
    <property type="entry name" value="Zn-binding ribosomal proteins"/>
    <property type="match status" value="1"/>
</dbReference>
<dbReference type="GO" id="GO:0005739">
    <property type="term" value="C:mitochondrion"/>
    <property type="evidence" value="ECO:0007669"/>
    <property type="project" value="UniProtKB-SubCell"/>
</dbReference>
<reference evidence="11" key="2">
    <citation type="submission" date="2025-08" db="UniProtKB">
        <authorList>
            <consortium name="RefSeq"/>
        </authorList>
    </citation>
    <scope>IDENTIFICATION</scope>
    <source>
        <strain evidence="11">S238N-H82</strain>
        <tissue evidence="11">Testes</tissue>
    </source>
</reference>
<evidence type="ECO:0000256" key="9">
    <source>
        <dbReference type="ARBA" id="ARBA00045766"/>
    </source>
</evidence>
<comment type="similarity">
    <text evidence="2">Belongs to the bacterial ribosomal protein bL32 family.</text>
</comment>
<accession>A0A9J7KGA7</accession>
<dbReference type="KEGG" id="bfo:118403079"/>
<gene>
    <name evidence="11" type="primary">LOC118403079</name>
</gene>
<dbReference type="Proteomes" id="UP000001554">
    <property type="component" value="Chromosome 16"/>
</dbReference>
<reference evidence="10" key="1">
    <citation type="journal article" date="2020" name="Nat. Ecol. Evol.">
        <title>Deeply conserved synteny resolves early events in vertebrate evolution.</title>
        <authorList>
            <person name="Simakov O."/>
            <person name="Marletaz F."/>
            <person name="Yue J.X."/>
            <person name="O'Connell B."/>
            <person name="Jenkins J."/>
            <person name="Brandt A."/>
            <person name="Calef R."/>
            <person name="Tung C.H."/>
            <person name="Huang T.K."/>
            <person name="Schmutz J."/>
            <person name="Satoh N."/>
            <person name="Yu J.K."/>
            <person name="Putnam N.H."/>
            <person name="Green R.E."/>
            <person name="Rokhsar D.S."/>
        </authorList>
    </citation>
    <scope>NUCLEOTIDE SEQUENCE [LARGE SCALE GENOMIC DNA]</scope>
    <source>
        <strain evidence="10">S238N-H82</strain>
    </source>
</reference>
<dbReference type="GO" id="GO:0006412">
    <property type="term" value="P:translation"/>
    <property type="evidence" value="ECO:0007669"/>
    <property type="project" value="InterPro"/>
</dbReference>
<evidence type="ECO:0000256" key="3">
    <source>
        <dbReference type="ARBA" id="ARBA00022946"/>
    </source>
</evidence>
<comment type="subcellular location">
    <subcellularLocation>
        <location evidence="1">Mitochondrion</location>
    </subcellularLocation>
</comment>
<dbReference type="RefSeq" id="XP_035657412.1">
    <property type="nucleotide sequence ID" value="XM_035801519.1"/>
</dbReference>
<dbReference type="Pfam" id="PF01783">
    <property type="entry name" value="Ribosomal_L32p"/>
    <property type="match status" value="1"/>
</dbReference>
<keyword evidence="4" id="KW-0689">Ribosomal protein</keyword>
<dbReference type="PANTHER" id="PTHR21026">
    <property type="entry name" value="39S RIBOSOMAL PROTEIN L32, MITOCHONDRIAL"/>
    <property type="match status" value="1"/>
</dbReference>
<evidence type="ECO:0000313" key="10">
    <source>
        <dbReference type="Proteomes" id="UP000001554"/>
    </source>
</evidence>
<keyword evidence="6" id="KW-0687">Ribonucleoprotein</keyword>
<keyword evidence="5" id="KW-0496">Mitochondrion</keyword>
<name>A0A9J7KGA7_BRAFL</name>
<evidence type="ECO:0000256" key="8">
    <source>
        <dbReference type="ARBA" id="ARBA00042577"/>
    </source>
</evidence>
<sequence length="185" mass="21085">MATSLLRIFHAAFQNVEIRLLQAFGLHPPPGPALAIPGCHHPLQGSQGSDMTEPSGLSSLLGGVFLMAAPKHRQSLERRHKRQRHPDKLIKPKENLFPCPECGSMMQEGFLCINCYQRIKYETDIIRQKIKETETDGLASTAETVVRYADETITESDKSKRVIEMARKKPHWFTKDMYDEHWKTS</sequence>
<evidence type="ECO:0000313" key="11">
    <source>
        <dbReference type="RefSeq" id="XP_035657412.1"/>
    </source>
</evidence>
<protein>
    <recommendedName>
        <fullName evidence="7">Large ribosomal subunit protein bL32m</fullName>
    </recommendedName>
    <alternativeName>
        <fullName evidence="8">39S ribosomal protein L32, mitochondrial</fullName>
    </alternativeName>
</protein>
<comment type="function">
    <text evidence="9">Component of the mitochondrial large ribosomal subunit (mt-LSU). The mitochondrial ribosome (mitoribosome) is a large ribonucleoprotein complex responsible for the synthesis of proteins inside mitochondria.</text>
</comment>
<dbReference type="OMA" id="VLCPHCY"/>
<evidence type="ECO:0000256" key="5">
    <source>
        <dbReference type="ARBA" id="ARBA00023128"/>
    </source>
</evidence>
<evidence type="ECO:0000256" key="1">
    <source>
        <dbReference type="ARBA" id="ARBA00004173"/>
    </source>
</evidence>
<dbReference type="GO" id="GO:0003735">
    <property type="term" value="F:structural constituent of ribosome"/>
    <property type="evidence" value="ECO:0007669"/>
    <property type="project" value="InterPro"/>
</dbReference>